<accession>A0A101NQ42</accession>
<dbReference type="PRINTS" id="PR00864">
    <property type="entry name" value="PREPILNPTASE"/>
</dbReference>
<feature type="domain" description="Prepilin type IV endopeptidase peptidase" evidence="4">
    <location>
        <begin position="98"/>
        <end position="208"/>
    </location>
</feature>
<dbReference type="PANTHER" id="PTHR30487">
    <property type="entry name" value="TYPE 4 PREPILIN-LIKE PROTEINS LEADER PEPTIDE-PROCESSING ENZYME"/>
    <property type="match status" value="1"/>
</dbReference>
<comment type="similarity">
    <text evidence="1 2">Belongs to the peptidase A24 family.</text>
</comment>
<proteinExistence type="inferred from homology"/>
<dbReference type="InterPro" id="IPR050882">
    <property type="entry name" value="Prepilin_peptidase/N-MTase"/>
</dbReference>
<dbReference type="Pfam" id="PF01478">
    <property type="entry name" value="Peptidase_A24"/>
    <property type="match status" value="1"/>
</dbReference>
<reference evidence="5 6" key="1">
    <citation type="submission" date="2015-10" db="EMBL/GenBank/DDBJ databases">
        <title>Draft genome sequence of Streptomyces yokosukanensis DSM 40224, type strain for the species Streptomyces yokosukanensis.</title>
        <authorList>
            <person name="Ruckert C."/>
            <person name="Winkler A."/>
            <person name="Kalinowski J."/>
            <person name="Kampfer P."/>
            <person name="Glaeser S."/>
        </authorList>
    </citation>
    <scope>NUCLEOTIDE SEQUENCE [LARGE SCALE GENOMIC DNA]</scope>
    <source>
        <strain evidence="5 6">DSM 40224</strain>
    </source>
</reference>
<sequence length="243" mass="24923">MGNLLITGAAALWGGRTGLLIPRAAYRLSVTPDEPWRAACPAGHPIAGPARGWIGRARCSDGTTYGLNAPFLAVITALACAALAFTTGNRPELVVWLLLAPVAILLAAVDLAVHRLPDILTLPLAATALALLGVAAALPNAGGRWTTAVLGSLVLAACHFAVFLLPSGIGFGDVKLSLAVGAMLGWYGWVVLLVGTFAGYLLGAVYGVALLLTRRASRTTTMPFGPFLLGGTFLGLLMGSALQ</sequence>
<keyword evidence="3" id="KW-0472">Membrane</keyword>
<dbReference type="RefSeq" id="WP_244189063.1">
    <property type="nucleotide sequence ID" value="NZ_KQ948238.1"/>
</dbReference>
<dbReference type="EMBL" id="LMWN01000084">
    <property type="protein sequence ID" value="KUM97363.1"/>
    <property type="molecule type" value="Genomic_DNA"/>
</dbReference>
<dbReference type="GO" id="GO:0004190">
    <property type="term" value="F:aspartic-type endopeptidase activity"/>
    <property type="evidence" value="ECO:0007669"/>
    <property type="project" value="InterPro"/>
</dbReference>
<feature type="transmembrane region" description="Helical" evidence="3">
    <location>
        <begin position="224"/>
        <end position="242"/>
    </location>
</feature>
<dbReference type="Gene3D" id="1.20.120.1220">
    <property type="match status" value="1"/>
</dbReference>
<gene>
    <name evidence="5" type="ORF">AQI95_41835</name>
</gene>
<evidence type="ECO:0000256" key="1">
    <source>
        <dbReference type="ARBA" id="ARBA00005801"/>
    </source>
</evidence>
<dbReference type="AlphaFoldDB" id="A0A101NQ42"/>
<evidence type="ECO:0000313" key="6">
    <source>
        <dbReference type="Proteomes" id="UP000053127"/>
    </source>
</evidence>
<dbReference type="GO" id="GO:0006465">
    <property type="term" value="P:signal peptide processing"/>
    <property type="evidence" value="ECO:0007669"/>
    <property type="project" value="TreeGrafter"/>
</dbReference>
<dbReference type="GO" id="GO:0005886">
    <property type="term" value="C:plasma membrane"/>
    <property type="evidence" value="ECO:0007669"/>
    <property type="project" value="TreeGrafter"/>
</dbReference>
<feature type="transmembrane region" description="Helical" evidence="3">
    <location>
        <begin position="145"/>
        <end position="166"/>
    </location>
</feature>
<comment type="caution">
    <text evidence="5">The sequence shown here is derived from an EMBL/GenBank/DDBJ whole genome shotgun (WGS) entry which is preliminary data.</text>
</comment>
<dbReference type="Proteomes" id="UP000053127">
    <property type="component" value="Unassembled WGS sequence"/>
</dbReference>
<evidence type="ECO:0000313" key="5">
    <source>
        <dbReference type="EMBL" id="KUM97363.1"/>
    </source>
</evidence>
<dbReference type="STRING" id="67386.AQI95_41835"/>
<feature type="transmembrane region" description="Helical" evidence="3">
    <location>
        <begin position="186"/>
        <end position="212"/>
    </location>
</feature>
<feature type="transmembrane region" description="Helical" evidence="3">
    <location>
        <begin position="93"/>
        <end position="113"/>
    </location>
</feature>
<evidence type="ECO:0000259" key="4">
    <source>
        <dbReference type="Pfam" id="PF01478"/>
    </source>
</evidence>
<feature type="transmembrane region" description="Helical" evidence="3">
    <location>
        <begin position="65"/>
        <end position="86"/>
    </location>
</feature>
<organism evidence="5 6">
    <name type="scientific">Streptomyces yokosukanensis</name>
    <dbReference type="NCBI Taxonomy" id="67386"/>
    <lineage>
        <taxon>Bacteria</taxon>
        <taxon>Bacillati</taxon>
        <taxon>Actinomycetota</taxon>
        <taxon>Actinomycetes</taxon>
        <taxon>Kitasatosporales</taxon>
        <taxon>Streptomycetaceae</taxon>
        <taxon>Streptomyces</taxon>
    </lineage>
</organism>
<keyword evidence="3" id="KW-1133">Transmembrane helix</keyword>
<evidence type="ECO:0000256" key="2">
    <source>
        <dbReference type="RuleBase" id="RU003793"/>
    </source>
</evidence>
<feature type="transmembrane region" description="Helical" evidence="3">
    <location>
        <begin position="119"/>
        <end position="138"/>
    </location>
</feature>
<evidence type="ECO:0000256" key="3">
    <source>
        <dbReference type="SAM" id="Phobius"/>
    </source>
</evidence>
<keyword evidence="3" id="KW-0812">Transmembrane</keyword>
<dbReference type="InterPro" id="IPR014032">
    <property type="entry name" value="Peptidase_A24A_bac"/>
</dbReference>
<protein>
    <recommendedName>
        <fullName evidence="4">Prepilin type IV endopeptidase peptidase domain-containing protein</fullName>
    </recommendedName>
</protein>
<dbReference type="InterPro" id="IPR000045">
    <property type="entry name" value="Prepilin_IV_endopep_pep"/>
</dbReference>
<name>A0A101NQ42_9ACTN</name>
<keyword evidence="6" id="KW-1185">Reference proteome</keyword>
<dbReference type="PANTHER" id="PTHR30487:SF0">
    <property type="entry name" value="PREPILIN LEADER PEPTIDASE_N-METHYLTRANSFERASE-RELATED"/>
    <property type="match status" value="1"/>
</dbReference>